<feature type="domain" description="FHA" evidence="4">
    <location>
        <begin position="52"/>
        <end position="103"/>
    </location>
</feature>
<organism evidence="6 7">
    <name type="scientific">Nannocystis pusilla</name>
    <dbReference type="NCBI Taxonomy" id="889268"/>
    <lineage>
        <taxon>Bacteria</taxon>
        <taxon>Pseudomonadati</taxon>
        <taxon>Myxococcota</taxon>
        <taxon>Polyangia</taxon>
        <taxon>Nannocystales</taxon>
        <taxon>Nannocystaceae</taxon>
        <taxon>Nannocystis</taxon>
    </lineage>
</organism>
<dbReference type="InterPro" id="IPR008984">
    <property type="entry name" value="SMAD_FHA_dom_sf"/>
</dbReference>
<accession>A0A9X3EUY0</accession>
<feature type="compositionally biased region" description="Pro residues" evidence="3">
    <location>
        <begin position="387"/>
        <end position="416"/>
    </location>
</feature>
<dbReference type="PROSITE" id="PS00676">
    <property type="entry name" value="SIGMA54_INTERACT_2"/>
    <property type="match status" value="1"/>
</dbReference>
<evidence type="ECO:0000313" key="6">
    <source>
        <dbReference type="EMBL" id="MCY1009765.1"/>
    </source>
</evidence>
<keyword evidence="1" id="KW-0547">Nucleotide-binding</keyword>
<protein>
    <submittedName>
        <fullName evidence="6">Sigma-54-dependent Fis family transcriptional regulator</fullName>
    </submittedName>
</protein>
<feature type="region of interest" description="Disordered" evidence="3">
    <location>
        <begin position="378"/>
        <end position="470"/>
    </location>
</feature>
<dbReference type="InterPro" id="IPR000253">
    <property type="entry name" value="FHA_dom"/>
</dbReference>
<dbReference type="SMART" id="SM00240">
    <property type="entry name" value="FHA"/>
    <property type="match status" value="1"/>
</dbReference>
<dbReference type="CDD" id="cd00060">
    <property type="entry name" value="FHA"/>
    <property type="match status" value="1"/>
</dbReference>
<dbReference type="Pfam" id="PF00498">
    <property type="entry name" value="FHA"/>
    <property type="match status" value="1"/>
</dbReference>
<evidence type="ECO:0000256" key="1">
    <source>
        <dbReference type="ARBA" id="ARBA00022741"/>
    </source>
</evidence>
<dbReference type="Proteomes" id="UP001150924">
    <property type="component" value="Unassembled WGS sequence"/>
</dbReference>
<dbReference type="SMART" id="SM00382">
    <property type="entry name" value="AAA"/>
    <property type="match status" value="1"/>
</dbReference>
<sequence length="470" mass="50183">MVSRQRPDDDVTLERSRTAEVAAERGSTGAARLVIVHPPELRRVVDLGPAAVTLGRQPPAPSGLAVAHPTLSRVHAELRFDRGAHWLRDLQSRNGTCLQGQAISELPRALAHGAVIRIGDVLLIYEMAQDPRGRVDPPEVDRAAIPGDSLAIAALRSAVLRVAGQRSPALVIGETGTGKERIAAEIHRLSKRRGELIVANCAALSPTLIESQLFGHDRGAFTGASQRSSGLFRAAEGGTLVLDEIGELPLELQPKLLRAIEYGEIIPVGSSRAQSVDVRVVGATNRDLGREVEASRFRRDLYARLALAELRVPPLRERRADLLDWLDRLFGSVNGTFAAALSTSAAEAILLHAWPENLRGLHRLVMDCRSLTAPIRPGQLPAWLTTPTPPDAPPPPPPRPSPRPPPPPGRPAPIAPAPRARSSCACSRSTSGASARPPSTTSATASRSAGGSDFTRSPCPAASERKSTYF</sequence>
<evidence type="ECO:0000313" key="7">
    <source>
        <dbReference type="Proteomes" id="UP001150924"/>
    </source>
</evidence>
<dbReference type="CDD" id="cd00009">
    <property type="entry name" value="AAA"/>
    <property type="match status" value="1"/>
</dbReference>
<dbReference type="FunFam" id="3.40.50.300:FF:000006">
    <property type="entry name" value="DNA-binding transcriptional regulator NtrC"/>
    <property type="match status" value="1"/>
</dbReference>
<keyword evidence="7" id="KW-1185">Reference proteome</keyword>
<dbReference type="AlphaFoldDB" id="A0A9X3EUY0"/>
<dbReference type="RefSeq" id="WP_267772454.1">
    <property type="nucleotide sequence ID" value="NZ_JAPNKE010000002.1"/>
</dbReference>
<evidence type="ECO:0000259" key="5">
    <source>
        <dbReference type="PROSITE" id="PS50045"/>
    </source>
</evidence>
<name>A0A9X3EUY0_9BACT</name>
<dbReference type="InterPro" id="IPR027417">
    <property type="entry name" value="P-loop_NTPase"/>
</dbReference>
<dbReference type="Gene3D" id="2.60.200.20">
    <property type="match status" value="1"/>
</dbReference>
<dbReference type="Pfam" id="PF00158">
    <property type="entry name" value="Sigma54_activat"/>
    <property type="match status" value="1"/>
</dbReference>
<gene>
    <name evidence="6" type="ORF">OV079_30225</name>
</gene>
<dbReference type="Gene3D" id="3.40.50.300">
    <property type="entry name" value="P-loop containing nucleotide triphosphate hydrolases"/>
    <property type="match status" value="1"/>
</dbReference>
<feature type="compositionally biased region" description="Basic and acidic residues" evidence="3">
    <location>
        <begin position="1"/>
        <end position="18"/>
    </location>
</feature>
<dbReference type="EMBL" id="JAPNKE010000002">
    <property type="protein sequence ID" value="MCY1009765.1"/>
    <property type="molecule type" value="Genomic_DNA"/>
</dbReference>
<evidence type="ECO:0000259" key="4">
    <source>
        <dbReference type="PROSITE" id="PS50006"/>
    </source>
</evidence>
<dbReference type="Gene3D" id="1.10.8.60">
    <property type="match status" value="1"/>
</dbReference>
<dbReference type="InterPro" id="IPR025943">
    <property type="entry name" value="Sigma_54_int_dom_ATP-bd_2"/>
</dbReference>
<dbReference type="PROSITE" id="PS50045">
    <property type="entry name" value="SIGMA54_INTERACT_4"/>
    <property type="match status" value="1"/>
</dbReference>
<feature type="compositionally biased region" description="Low complexity" evidence="3">
    <location>
        <begin position="417"/>
        <end position="452"/>
    </location>
</feature>
<dbReference type="PROSITE" id="PS50006">
    <property type="entry name" value="FHA_DOMAIN"/>
    <property type="match status" value="1"/>
</dbReference>
<dbReference type="InterPro" id="IPR002078">
    <property type="entry name" value="Sigma_54_int"/>
</dbReference>
<evidence type="ECO:0000256" key="2">
    <source>
        <dbReference type="ARBA" id="ARBA00022840"/>
    </source>
</evidence>
<dbReference type="InterPro" id="IPR003593">
    <property type="entry name" value="AAA+_ATPase"/>
</dbReference>
<evidence type="ECO:0000256" key="3">
    <source>
        <dbReference type="SAM" id="MobiDB-lite"/>
    </source>
</evidence>
<dbReference type="GO" id="GO:0006355">
    <property type="term" value="P:regulation of DNA-templated transcription"/>
    <property type="evidence" value="ECO:0007669"/>
    <property type="project" value="InterPro"/>
</dbReference>
<reference evidence="6" key="1">
    <citation type="submission" date="2022-11" db="EMBL/GenBank/DDBJ databases">
        <title>Minimal conservation of predation-associated metabolite biosynthetic gene clusters underscores biosynthetic potential of Myxococcota including descriptions for ten novel species: Archangium lansinium sp. nov., Myxococcus landrumus sp. nov., Nannocystis bai.</title>
        <authorList>
            <person name="Ahearne A."/>
            <person name="Stevens C."/>
            <person name="Phillips K."/>
        </authorList>
    </citation>
    <scope>NUCLEOTIDE SEQUENCE</scope>
    <source>
        <strain evidence="6">Na p29</strain>
    </source>
</reference>
<proteinExistence type="predicted"/>
<comment type="caution">
    <text evidence="6">The sequence shown here is derived from an EMBL/GenBank/DDBJ whole genome shotgun (WGS) entry which is preliminary data.</text>
</comment>
<dbReference type="PANTHER" id="PTHR32071">
    <property type="entry name" value="TRANSCRIPTIONAL REGULATORY PROTEIN"/>
    <property type="match status" value="1"/>
</dbReference>
<dbReference type="SUPFAM" id="SSF49879">
    <property type="entry name" value="SMAD/FHA domain"/>
    <property type="match status" value="1"/>
</dbReference>
<dbReference type="SUPFAM" id="SSF52540">
    <property type="entry name" value="P-loop containing nucleoside triphosphate hydrolases"/>
    <property type="match status" value="1"/>
</dbReference>
<feature type="region of interest" description="Disordered" evidence="3">
    <location>
        <begin position="1"/>
        <end position="22"/>
    </location>
</feature>
<dbReference type="GO" id="GO:0005524">
    <property type="term" value="F:ATP binding"/>
    <property type="evidence" value="ECO:0007669"/>
    <property type="project" value="UniProtKB-KW"/>
</dbReference>
<feature type="domain" description="Sigma-54 factor interaction" evidence="5">
    <location>
        <begin position="145"/>
        <end position="365"/>
    </location>
</feature>
<keyword evidence="2" id="KW-0067">ATP-binding</keyword>